<dbReference type="InterPro" id="IPR036944">
    <property type="entry name" value="PPIase_FKBP_N_sf"/>
</dbReference>
<protein>
    <recommendedName>
        <fullName evidence="6">Peptidyl-prolyl cis-trans isomerase</fullName>
        <ecNumber evidence="6">5.2.1.8</ecNumber>
    </recommendedName>
</protein>
<dbReference type="AlphaFoldDB" id="A0A0D3MFB0"/>
<dbReference type="InterPro" id="IPR001179">
    <property type="entry name" value="PPIase_FKBP_dom"/>
</dbReference>
<organism evidence="8">
    <name type="scientific">Teredinibacter waterburyi</name>
    <dbReference type="NCBI Taxonomy" id="1500538"/>
    <lineage>
        <taxon>Bacteria</taxon>
        <taxon>Pseudomonadati</taxon>
        <taxon>Pseudomonadota</taxon>
        <taxon>Gammaproteobacteria</taxon>
        <taxon>Cellvibrionales</taxon>
        <taxon>Cellvibrionaceae</taxon>
        <taxon>Teredinibacter</taxon>
    </lineage>
</organism>
<sequence>MKKKLIFAAVATAVLLAGCNEDAAKKESKAIEISSLDDQVSYMLGFNMARQAKQFDFAINPELIALAVTEVNAGTEQRYSDEEMQATMRAFQTEQNAKRQEKTVALGEKNLVDGKAFLEENAKKEGVIQTESGLQYEIITAGDGAIPTAKDKVVAHYRGANLAGDEFDSSYERGEPAEFPVGSLIPGWVEALQLMPVGSKWKLYIPGELAYGVGGKMNRQTGEYDIEPNAVLVFDLELLEIKSAAKKPEAPAAE</sequence>
<dbReference type="PROSITE" id="PS51257">
    <property type="entry name" value="PROKAR_LIPOPROTEIN"/>
    <property type="match status" value="1"/>
</dbReference>
<dbReference type="Pfam" id="PF01346">
    <property type="entry name" value="FKBP_N"/>
    <property type="match status" value="1"/>
</dbReference>
<dbReference type="InterPro" id="IPR046357">
    <property type="entry name" value="PPIase_dom_sf"/>
</dbReference>
<dbReference type="RefSeq" id="WP_188152325.1">
    <property type="nucleotide sequence ID" value="NZ_MRUH01000168.1"/>
</dbReference>
<dbReference type="EMBL" id="KJ943279">
    <property type="protein sequence ID" value="AIH07630.1"/>
    <property type="molecule type" value="Genomic_DNA"/>
</dbReference>
<evidence type="ECO:0000256" key="1">
    <source>
        <dbReference type="ARBA" id="ARBA00000971"/>
    </source>
</evidence>
<comment type="similarity">
    <text evidence="2 6">Belongs to the FKBP-type PPIase family.</text>
</comment>
<evidence type="ECO:0000256" key="6">
    <source>
        <dbReference type="RuleBase" id="RU003915"/>
    </source>
</evidence>
<dbReference type="SUPFAM" id="SSF54534">
    <property type="entry name" value="FKBP-like"/>
    <property type="match status" value="1"/>
</dbReference>
<comment type="catalytic activity">
    <reaction evidence="1 5 6">
        <text>[protein]-peptidylproline (omega=180) = [protein]-peptidylproline (omega=0)</text>
        <dbReference type="Rhea" id="RHEA:16237"/>
        <dbReference type="Rhea" id="RHEA-COMP:10747"/>
        <dbReference type="Rhea" id="RHEA-COMP:10748"/>
        <dbReference type="ChEBI" id="CHEBI:83833"/>
        <dbReference type="ChEBI" id="CHEBI:83834"/>
        <dbReference type="EC" id="5.2.1.8"/>
    </reaction>
</comment>
<dbReference type="EC" id="5.2.1.8" evidence="6"/>
<dbReference type="GO" id="GO:0006457">
    <property type="term" value="P:protein folding"/>
    <property type="evidence" value="ECO:0007669"/>
    <property type="project" value="InterPro"/>
</dbReference>
<dbReference type="Gene3D" id="1.10.287.460">
    <property type="entry name" value="Peptidyl-prolyl cis-trans isomerase, FKBP-type, N-terminal domain"/>
    <property type="match status" value="1"/>
</dbReference>
<dbReference type="GO" id="GO:0003755">
    <property type="term" value="F:peptidyl-prolyl cis-trans isomerase activity"/>
    <property type="evidence" value="ECO:0007669"/>
    <property type="project" value="UniProtKB-UniRule"/>
</dbReference>
<dbReference type="InterPro" id="IPR000774">
    <property type="entry name" value="PPIase_FKBP_N"/>
</dbReference>
<dbReference type="PROSITE" id="PS50059">
    <property type="entry name" value="FKBP_PPIASE"/>
    <property type="match status" value="1"/>
</dbReference>
<keyword evidence="4 5" id="KW-0413">Isomerase</keyword>
<keyword evidence="3 5" id="KW-0697">Rotamase</keyword>
<feature type="domain" description="PPIase FKBP-type" evidence="7">
    <location>
        <begin position="150"/>
        <end position="242"/>
    </location>
</feature>
<evidence type="ECO:0000256" key="2">
    <source>
        <dbReference type="ARBA" id="ARBA00006577"/>
    </source>
</evidence>
<evidence type="ECO:0000256" key="4">
    <source>
        <dbReference type="ARBA" id="ARBA00023235"/>
    </source>
</evidence>
<accession>A0A0D3MFB0</accession>
<dbReference type="Gene3D" id="3.10.50.40">
    <property type="match status" value="1"/>
</dbReference>
<name>A0A0D3MFB0_9GAMM</name>
<dbReference type="Pfam" id="PF00254">
    <property type="entry name" value="FKBP_C"/>
    <property type="match status" value="1"/>
</dbReference>
<evidence type="ECO:0000313" key="8">
    <source>
        <dbReference type="EMBL" id="AIH07630.1"/>
    </source>
</evidence>
<dbReference type="PANTHER" id="PTHR43811:SF23">
    <property type="entry name" value="FKBP-TYPE 22 KDA PEPTIDYL-PROLYL CIS-TRANS ISOMERASE"/>
    <property type="match status" value="1"/>
</dbReference>
<evidence type="ECO:0000259" key="7">
    <source>
        <dbReference type="PROSITE" id="PS50059"/>
    </source>
</evidence>
<evidence type="ECO:0000256" key="5">
    <source>
        <dbReference type="PROSITE-ProRule" id="PRU00277"/>
    </source>
</evidence>
<dbReference type="PANTHER" id="PTHR43811">
    <property type="entry name" value="FKBP-TYPE PEPTIDYL-PROLYL CIS-TRANS ISOMERASE FKPA"/>
    <property type="match status" value="1"/>
</dbReference>
<reference evidence="8" key="1">
    <citation type="journal article" date="2014" name="Proc. Natl. Acad. Sci. U.S.A.">
        <title>Gill bacteria enable a novel digestive strategy in a wood-feeding mollusk.</title>
        <authorList>
            <person name="O'Connor R.M."/>
            <person name="Fung J.M."/>
            <person name="Sharp K.H."/>
            <person name="Benner J.S."/>
            <person name="McClung C."/>
            <person name="Cushing S."/>
            <person name="Lamkin E.R."/>
            <person name="Fomenkov A.I."/>
            <person name="Henrissat B."/>
            <person name="Londer Y.Y."/>
            <person name="Scholz M.B."/>
            <person name="Posfai J."/>
            <person name="Malfatti S."/>
            <person name="Tringe S.G."/>
            <person name="Woyke T."/>
            <person name="Malmstrom R.R."/>
            <person name="Coleman-Derr D."/>
            <person name="Altamia M.A."/>
            <person name="Dedrick S."/>
            <person name="Kaluziak S.T."/>
            <person name="Haygood M.G."/>
            <person name="Distel D.L."/>
        </authorList>
    </citation>
    <scope>NUCLEOTIDE SEQUENCE</scope>
    <source>
        <strain evidence="8">Bs02</strain>
    </source>
</reference>
<proteinExistence type="inferred from homology"/>
<evidence type="ECO:0000256" key="3">
    <source>
        <dbReference type="ARBA" id="ARBA00023110"/>
    </source>
</evidence>